<sequence>MMFAIINNLPELVLGIAWTGLVFRSGMTFARWRAK</sequence>
<dbReference type="Proteomes" id="UP000019443">
    <property type="component" value="Chromosome"/>
</dbReference>
<reference evidence="2" key="1">
    <citation type="submission" date="2013-11" db="EMBL/GenBank/DDBJ databases">
        <title>Draft genome sequence of the broad-host-range Rhizobium sp. LPU83 strain, a member of the low-genetic diversity Oregon-like Rhizobium sp. group.</title>
        <authorList>
            <person name="Wibberg D."/>
            <person name="Puehler A."/>
            <person name="Schlueter A."/>
        </authorList>
    </citation>
    <scope>NUCLEOTIDE SEQUENCE [LARGE SCALE GENOMIC DNA]</scope>
    <source>
        <strain evidence="2">LPU83</strain>
    </source>
</reference>
<keyword evidence="3" id="KW-1185">Reference proteome</keyword>
<proteinExistence type="predicted"/>
<dbReference type="HOGENOM" id="CLU_3366915_0_0_5"/>
<organism evidence="2 3">
    <name type="scientific">Rhizobium favelukesii</name>
    <dbReference type="NCBI Taxonomy" id="348824"/>
    <lineage>
        <taxon>Bacteria</taxon>
        <taxon>Pseudomonadati</taxon>
        <taxon>Pseudomonadota</taxon>
        <taxon>Alphaproteobacteria</taxon>
        <taxon>Hyphomicrobiales</taxon>
        <taxon>Rhizobiaceae</taxon>
        <taxon>Rhizobium/Agrobacterium group</taxon>
        <taxon>Rhizobium</taxon>
    </lineage>
</organism>
<protein>
    <submittedName>
        <fullName evidence="2">Uncharacterized protein</fullName>
    </submittedName>
</protein>
<keyword evidence="1" id="KW-1133">Transmembrane helix</keyword>
<accession>W6R7Y3</accession>
<keyword evidence="1" id="KW-0812">Transmembrane</keyword>
<evidence type="ECO:0000313" key="3">
    <source>
        <dbReference type="Proteomes" id="UP000019443"/>
    </source>
</evidence>
<name>W6R7Y3_9HYPH</name>
<evidence type="ECO:0000313" key="2">
    <source>
        <dbReference type="EMBL" id="CDM57397.1"/>
    </source>
</evidence>
<dbReference type="AlphaFoldDB" id="W6R7Y3"/>
<gene>
    <name evidence="2" type="ORF">LPU83_1732</name>
</gene>
<dbReference type="PATRIC" id="fig|348824.6.peg.1858"/>
<dbReference type="EMBL" id="HG916852">
    <property type="protein sequence ID" value="CDM57397.1"/>
    <property type="molecule type" value="Genomic_DNA"/>
</dbReference>
<keyword evidence="1" id="KW-0472">Membrane</keyword>
<feature type="transmembrane region" description="Helical" evidence="1">
    <location>
        <begin position="12"/>
        <end position="30"/>
    </location>
</feature>
<evidence type="ECO:0000256" key="1">
    <source>
        <dbReference type="SAM" id="Phobius"/>
    </source>
</evidence>
<dbReference type="KEGG" id="rhl:LPU83_1732"/>